<keyword evidence="2" id="KW-1133">Transmembrane helix</keyword>
<keyword evidence="2" id="KW-0812">Transmembrane</keyword>
<keyword evidence="2" id="KW-0472">Membrane</keyword>
<name>A0A6B3C5R2_9ACTN</name>
<proteinExistence type="predicted"/>
<dbReference type="RefSeq" id="WP_164323561.1">
    <property type="nucleotide sequence ID" value="NZ_JAAGLU010000059.1"/>
</dbReference>
<feature type="region of interest" description="Disordered" evidence="1">
    <location>
        <begin position="58"/>
        <end position="85"/>
    </location>
</feature>
<evidence type="ECO:0000313" key="3">
    <source>
        <dbReference type="EMBL" id="NEC92157.1"/>
    </source>
</evidence>
<organism evidence="3">
    <name type="scientific">Streptomyces sp. SID12501</name>
    <dbReference type="NCBI Taxonomy" id="2706042"/>
    <lineage>
        <taxon>Bacteria</taxon>
        <taxon>Bacillati</taxon>
        <taxon>Actinomycetota</taxon>
        <taxon>Actinomycetes</taxon>
        <taxon>Kitasatosporales</taxon>
        <taxon>Streptomycetaceae</taxon>
        <taxon>Streptomyces</taxon>
    </lineage>
</organism>
<evidence type="ECO:0000256" key="1">
    <source>
        <dbReference type="SAM" id="MobiDB-lite"/>
    </source>
</evidence>
<reference evidence="3" key="1">
    <citation type="submission" date="2020-01" db="EMBL/GenBank/DDBJ databases">
        <title>Insect and environment-associated Actinomycetes.</title>
        <authorList>
            <person name="Currrie C."/>
            <person name="Chevrette M."/>
            <person name="Carlson C."/>
            <person name="Stubbendieck R."/>
            <person name="Wendt-Pienkowski E."/>
        </authorList>
    </citation>
    <scope>NUCLEOTIDE SEQUENCE</scope>
    <source>
        <strain evidence="3">SID12501</strain>
    </source>
</reference>
<accession>A0A6B3C5R2</accession>
<gene>
    <name evidence="3" type="ORF">G3I71_41750</name>
</gene>
<feature type="transmembrane region" description="Helical" evidence="2">
    <location>
        <begin position="23"/>
        <end position="50"/>
    </location>
</feature>
<protein>
    <submittedName>
        <fullName evidence="3">Uncharacterized protein</fullName>
    </submittedName>
</protein>
<comment type="caution">
    <text evidence="3">The sequence shown here is derived from an EMBL/GenBank/DDBJ whole genome shotgun (WGS) entry which is preliminary data.</text>
</comment>
<sequence length="85" mass="9057">MGTTQGVPVGHEDIQAPSGRTRWWVVALILGLPALLIIGFFAMVAIWVLADDSSEAEQRPPHSLQVSVGDPWAGSTPTSSRTSTM</sequence>
<dbReference type="AlphaFoldDB" id="A0A6B3C5R2"/>
<evidence type="ECO:0000256" key="2">
    <source>
        <dbReference type="SAM" id="Phobius"/>
    </source>
</evidence>
<dbReference type="EMBL" id="JAAGLU010000059">
    <property type="protein sequence ID" value="NEC92157.1"/>
    <property type="molecule type" value="Genomic_DNA"/>
</dbReference>
<feature type="compositionally biased region" description="Polar residues" evidence="1">
    <location>
        <begin position="75"/>
        <end position="85"/>
    </location>
</feature>